<evidence type="ECO:0000313" key="2">
    <source>
        <dbReference type="Proteomes" id="UP001209878"/>
    </source>
</evidence>
<sequence length="295" mass="32352">MGQIWRPDPFNCHMFYICELLPGAKYRVHHVTCGSLFWDQSKRICMGMKTGNCVVGDVITRTTTPAAAAAKASCPLSPYPGDARKFWIDGDPTSVQRCVAGMEFTNAGELCDCIFVNSPGHQRCSGDLLLHLPFDHNFNDVTCNKAIATRYGRGVSIVNDLSRGHVAFFDGSGYLDVSFMRSWFASSKIDEFTITLWFKLTGNTVKRGAIVNNGDCFSSSNVELTVHDDAIFAGIKTDDSGEVVTSAQKFYLNGQLVKTATARGFMSDTDVPMHIGAVCGVDYFVGYIDDVRTPI</sequence>
<dbReference type="Proteomes" id="UP001209878">
    <property type="component" value="Unassembled WGS sequence"/>
</dbReference>
<keyword evidence="2" id="KW-1185">Reference proteome</keyword>
<dbReference type="InterPro" id="IPR036508">
    <property type="entry name" value="Chitin-bd_dom_sf"/>
</dbReference>
<dbReference type="EMBL" id="JAODUO010000306">
    <property type="protein sequence ID" value="KAK2183562.1"/>
    <property type="molecule type" value="Genomic_DNA"/>
</dbReference>
<organism evidence="1 2">
    <name type="scientific">Ridgeia piscesae</name>
    <name type="common">Tubeworm</name>
    <dbReference type="NCBI Taxonomy" id="27915"/>
    <lineage>
        <taxon>Eukaryota</taxon>
        <taxon>Metazoa</taxon>
        <taxon>Spiralia</taxon>
        <taxon>Lophotrochozoa</taxon>
        <taxon>Annelida</taxon>
        <taxon>Polychaeta</taxon>
        <taxon>Sedentaria</taxon>
        <taxon>Canalipalpata</taxon>
        <taxon>Sabellida</taxon>
        <taxon>Siboglinidae</taxon>
        <taxon>Ridgeia</taxon>
    </lineage>
</organism>
<gene>
    <name evidence="1" type="ORF">NP493_306g01018</name>
</gene>
<dbReference type="AlphaFoldDB" id="A0AAD9NUS2"/>
<comment type="caution">
    <text evidence="1">The sequence shown here is derived from an EMBL/GenBank/DDBJ whole genome shotgun (WGS) entry which is preliminary data.</text>
</comment>
<evidence type="ECO:0000313" key="1">
    <source>
        <dbReference type="EMBL" id="KAK2183562.1"/>
    </source>
</evidence>
<proteinExistence type="predicted"/>
<dbReference type="InterPro" id="IPR013320">
    <property type="entry name" value="ConA-like_dom_sf"/>
</dbReference>
<accession>A0AAD9NUS2</accession>
<dbReference type="GO" id="GO:0008061">
    <property type="term" value="F:chitin binding"/>
    <property type="evidence" value="ECO:0007669"/>
    <property type="project" value="InterPro"/>
</dbReference>
<reference evidence="1" key="1">
    <citation type="journal article" date="2023" name="Mol. Biol. Evol.">
        <title>Third-Generation Sequencing Reveals the Adaptive Role of the Epigenome in Three Deep-Sea Polychaetes.</title>
        <authorList>
            <person name="Perez M."/>
            <person name="Aroh O."/>
            <person name="Sun Y."/>
            <person name="Lan Y."/>
            <person name="Juniper S.K."/>
            <person name="Young C.R."/>
            <person name="Angers B."/>
            <person name="Qian P.Y."/>
        </authorList>
    </citation>
    <scope>NUCLEOTIDE SEQUENCE</scope>
    <source>
        <strain evidence="1">R07B-5</strain>
    </source>
</reference>
<dbReference type="SUPFAM" id="SSF57625">
    <property type="entry name" value="Invertebrate chitin-binding proteins"/>
    <property type="match status" value="1"/>
</dbReference>
<protein>
    <submittedName>
        <fullName evidence="1">Uncharacterized protein</fullName>
    </submittedName>
</protein>
<dbReference type="Gene3D" id="2.60.120.200">
    <property type="match status" value="1"/>
</dbReference>
<dbReference type="SUPFAM" id="SSF49899">
    <property type="entry name" value="Concanavalin A-like lectins/glucanases"/>
    <property type="match status" value="1"/>
</dbReference>
<name>A0AAD9NUS2_RIDPI</name>